<evidence type="ECO:0000313" key="4">
    <source>
        <dbReference type="Proteomes" id="UP001480973"/>
    </source>
</evidence>
<dbReference type="GO" id="GO:0051301">
    <property type="term" value="P:cell division"/>
    <property type="evidence" value="ECO:0007669"/>
    <property type="project" value="UniProtKB-KW"/>
</dbReference>
<comment type="caution">
    <text evidence="3">The sequence shown here is derived from an EMBL/GenBank/DDBJ whole genome shotgun (WGS) entry which is preliminary data.</text>
</comment>
<reference evidence="3 4" key="1">
    <citation type="submission" date="2024-03" db="EMBL/GenBank/DDBJ databases">
        <title>Human intestinal bacterial collection.</title>
        <authorList>
            <person name="Pauvert C."/>
            <person name="Hitch T.C.A."/>
            <person name="Clavel T."/>
        </authorList>
    </citation>
    <scope>NUCLEOTIDE SEQUENCE [LARGE SCALE GENOMIC DNA]</scope>
    <source>
        <strain evidence="3 4">CLA-JM-H10</strain>
    </source>
</reference>
<keyword evidence="4" id="KW-1185">Reference proteome</keyword>
<accession>A0ABV1GS16</accession>
<dbReference type="EMBL" id="JBBMES010000029">
    <property type="protein sequence ID" value="MEQ2536303.1"/>
    <property type="molecule type" value="Genomic_DNA"/>
</dbReference>
<feature type="coiled-coil region" evidence="1">
    <location>
        <begin position="152"/>
        <end position="186"/>
    </location>
</feature>
<proteinExistence type="predicted"/>
<evidence type="ECO:0000313" key="3">
    <source>
        <dbReference type="EMBL" id="MEQ2536303.1"/>
    </source>
</evidence>
<keyword evidence="3" id="KW-0131">Cell cycle</keyword>
<feature type="region of interest" description="Disordered" evidence="2">
    <location>
        <begin position="21"/>
        <end position="44"/>
    </location>
</feature>
<keyword evidence="3" id="KW-0132">Cell division</keyword>
<name>A0ABV1GS16_9FIRM</name>
<organism evidence="3 4">
    <name type="scientific">Lachnospira intestinalis</name>
    <dbReference type="NCBI Taxonomy" id="3133158"/>
    <lineage>
        <taxon>Bacteria</taxon>
        <taxon>Bacillati</taxon>
        <taxon>Bacillota</taxon>
        <taxon>Clostridia</taxon>
        <taxon>Lachnospirales</taxon>
        <taxon>Lachnospiraceae</taxon>
        <taxon>Lachnospira</taxon>
    </lineage>
</organism>
<evidence type="ECO:0000256" key="1">
    <source>
        <dbReference type="SAM" id="Coils"/>
    </source>
</evidence>
<evidence type="ECO:0000256" key="2">
    <source>
        <dbReference type="SAM" id="MobiDB-lite"/>
    </source>
</evidence>
<keyword evidence="1" id="KW-0175">Coiled coil</keyword>
<gene>
    <name evidence="3" type="ORF">WMO38_14465</name>
</gene>
<dbReference type="Proteomes" id="UP001480973">
    <property type="component" value="Unassembled WGS sequence"/>
</dbReference>
<sequence length="216" mass="25303">MSISGIGQNYYHNNVATVRNTKNVNSTGKNDGFAGKVTEKNPVSPEDMTLEEYKAYFNEKMNSLYTHPSQRNRNDIIDITDAAYKRMQTDPEYEKKILDALAKNKAVNFGNYIPQISYMHIDDTWEGCYGYTKGMKENDSYTKGISSKHENNVKKKNEKDRKKQLLEEYIEEQIQARKDILEFRKEENFKHKEQNIELNKKALALRAYNQQILEEH</sequence>
<protein>
    <submittedName>
        <fullName evidence="3">Cell division protein ZapB</fullName>
    </submittedName>
</protein>